<keyword evidence="1 6" id="KW-0678">Repressor</keyword>
<evidence type="ECO:0000313" key="10">
    <source>
        <dbReference type="Proteomes" id="UP000014387"/>
    </source>
</evidence>
<evidence type="ECO:0000256" key="3">
    <source>
        <dbReference type="ARBA" id="ARBA00023016"/>
    </source>
</evidence>
<comment type="function">
    <text evidence="5 6">Negative regulator of class I heat shock genes (grpE-dnaK-dnaJ and groELS operons). Prevents heat-shock induction of these operons.</text>
</comment>
<dbReference type="Gene3D" id="1.10.10.10">
    <property type="entry name" value="Winged helix-like DNA-binding domain superfamily/Winged helix DNA-binding domain"/>
    <property type="match status" value="1"/>
</dbReference>
<dbReference type="GO" id="GO:0045892">
    <property type="term" value="P:negative regulation of DNA-templated transcription"/>
    <property type="evidence" value="ECO:0007669"/>
    <property type="project" value="UniProtKB-UniRule"/>
</dbReference>
<evidence type="ECO:0000256" key="5">
    <source>
        <dbReference type="ARBA" id="ARBA00055319"/>
    </source>
</evidence>
<dbReference type="Pfam" id="PF08220">
    <property type="entry name" value="HTH_DeoR"/>
    <property type="match status" value="1"/>
</dbReference>
<keyword evidence="4 6" id="KW-0804">Transcription</keyword>
<dbReference type="RefSeq" id="WP_016443751.1">
    <property type="nucleotide sequence ID" value="NZ_KE150266.1"/>
</dbReference>
<accession>A0A9W5RDU7</accession>
<feature type="domain" description="HTH deoR-type" evidence="8">
    <location>
        <begin position="36"/>
        <end position="63"/>
    </location>
</feature>
<dbReference type="InterPro" id="IPR029016">
    <property type="entry name" value="GAF-like_dom_sf"/>
</dbReference>
<comment type="caution">
    <text evidence="9">The sequence shown here is derived from an EMBL/GenBank/DDBJ whole genome shotgun (WGS) entry which is preliminary data.</text>
</comment>
<reference evidence="9 10" key="1">
    <citation type="submission" date="2013-05" db="EMBL/GenBank/DDBJ databases">
        <title>The Genome Sequence of Actinomyces europaeus ACS-120-V-COL10B.</title>
        <authorList>
            <consortium name="The Broad Institute Genomics Platform"/>
            <person name="Earl A."/>
            <person name="Ward D."/>
            <person name="Feldgarden M."/>
            <person name="Gevers D."/>
            <person name="Saerens B."/>
            <person name="Vaneechoutte M."/>
            <person name="Walker B."/>
            <person name="Young S."/>
            <person name="Zeng Q."/>
            <person name="Gargeya S."/>
            <person name="Fitzgerald M."/>
            <person name="Haas B."/>
            <person name="Abouelleil A."/>
            <person name="Allen A.W."/>
            <person name="Alvarado L."/>
            <person name="Arachchi H.M."/>
            <person name="Berlin A.M."/>
            <person name="Chapman S.B."/>
            <person name="Gainer-Dewar J."/>
            <person name="Goldberg J."/>
            <person name="Griggs A."/>
            <person name="Gujja S."/>
            <person name="Hansen M."/>
            <person name="Howarth C."/>
            <person name="Imamovic A."/>
            <person name="Ireland A."/>
            <person name="Larimer J."/>
            <person name="McCowan C."/>
            <person name="Murphy C."/>
            <person name="Pearson M."/>
            <person name="Poon T.W."/>
            <person name="Priest M."/>
            <person name="Roberts A."/>
            <person name="Saif S."/>
            <person name="Shea T."/>
            <person name="Sisk P."/>
            <person name="Sykes S."/>
            <person name="Wortman J."/>
            <person name="Nusbaum C."/>
            <person name="Birren B."/>
        </authorList>
    </citation>
    <scope>NUCLEOTIDE SEQUENCE [LARGE SCALE GENOMIC DNA]</scope>
    <source>
        <strain evidence="9 10">ACS-120-V-Col10b</strain>
    </source>
</reference>
<dbReference type="Gene3D" id="3.30.390.60">
    <property type="entry name" value="Heat-inducible transcription repressor hrca homolog, domain 3"/>
    <property type="match status" value="1"/>
</dbReference>
<dbReference type="PANTHER" id="PTHR34824">
    <property type="entry name" value="HEAT-INDUCIBLE TRANSCRIPTION REPRESSOR HRCA"/>
    <property type="match status" value="1"/>
</dbReference>
<keyword evidence="10" id="KW-1185">Reference proteome</keyword>
<dbReference type="FunFam" id="1.10.10.10:FF:000049">
    <property type="entry name" value="Heat-inducible transcription repressor HrcA"/>
    <property type="match status" value="1"/>
</dbReference>
<evidence type="ECO:0000313" key="9">
    <source>
        <dbReference type="EMBL" id="EPD30639.1"/>
    </source>
</evidence>
<evidence type="ECO:0000259" key="8">
    <source>
        <dbReference type="Pfam" id="PF08220"/>
    </source>
</evidence>
<dbReference type="SUPFAM" id="SSF46785">
    <property type="entry name" value="Winged helix' DNA-binding domain"/>
    <property type="match status" value="1"/>
</dbReference>
<dbReference type="AlphaFoldDB" id="A0A9W5RDU7"/>
<dbReference type="InterPro" id="IPR002571">
    <property type="entry name" value="HrcA"/>
</dbReference>
<keyword evidence="2 6" id="KW-0805">Transcription regulation</keyword>
<dbReference type="GO" id="GO:0003700">
    <property type="term" value="F:DNA-binding transcription factor activity"/>
    <property type="evidence" value="ECO:0007669"/>
    <property type="project" value="InterPro"/>
</dbReference>
<keyword evidence="3 6" id="KW-0346">Stress response</keyword>
<dbReference type="Proteomes" id="UP000014387">
    <property type="component" value="Unassembled WGS sequence"/>
</dbReference>
<evidence type="ECO:0000256" key="1">
    <source>
        <dbReference type="ARBA" id="ARBA00022491"/>
    </source>
</evidence>
<organism evidence="9 10">
    <name type="scientific">Gleimia europaea ACS-120-V-Col10b</name>
    <dbReference type="NCBI Taxonomy" id="883069"/>
    <lineage>
        <taxon>Bacteria</taxon>
        <taxon>Bacillati</taxon>
        <taxon>Actinomycetota</taxon>
        <taxon>Actinomycetes</taxon>
        <taxon>Actinomycetales</taxon>
        <taxon>Actinomycetaceae</taxon>
        <taxon>Gleimia</taxon>
    </lineage>
</organism>
<protein>
    <recommendedName>
        <fullName evidence="6">Heat-inducible transcription repressor HrcA</fullName>
    </recommendedName>
</protein>
<dbReference type="InterPro" id="IPR001034">
    <property type="entry name" value="DeoR_HTH"/>
</dbReference>
<name>A0A9W5RDU7_9ACTO</name>
<evidence type="ECO:0000256" key="6">
    <source>
        <dbReference type="HAMAP-Rule" id="MF_00081"/>
    </source>
</evidence>
<dbReference type="GO" id="GO:0003677">
    <property type="term" value="F:DNA binding"/>
    <property type="evidence" value="ECO:0007669"/>
    <property type="project" value="InterPro"/>
</dbReference>
<dbReference type="InterPro" id="IPR036390">
    <property type="entry name" value="WH_DNA-bd_sf"/>
</dbReference>
<evidence type="ECO:0000259" key="7">
    <source>
        <dbReference type="Pfam" id="PF01628"/>
    </source>
</evidence>
<dbReference type="InterPro" id="IPR023120">
    <property type="entry name" value="WHTH_transcript_rep_HrcA_IDD"/>
</dbReference>
<dbReference type="InterPro" id="IPR036388">
    <property type="entry name" value="WH-like_DNA-bd_sf"/>
</dbReference>
<dbReference type="Gene3D" id="3.30.450.40">
    <property type="match status" value="1"/>
</dbReference>
<evidence type="ECO:0000256" key="2">
    <source>
        <dbReference type="ARBA" id="ARBA00023015"/>
    </source>
</evidence>
<proteinExistence type="inferred from homology"/>
<dbReference type="SUPFAM" id="SSF55781">
    <property type="entry name" value="GAF domain-like"/>
    <property type="match status" value="1"/>
</dbReference>
<dbReference type="InterPro" id="IPR021153">
    <property type="entry name" value="HrcA_C"/>
</dbReference>
<feature type="domain" description="Heat-inducible transcription repressor HrcA C-terminal" evidence="7">
    <location>
        <begin position="104"/>
        <end position="320"/>
    </location>
</feature>
<dbReference type="Pfam" id="PF01628">
    <property type="entry name" value="HrcA"/>
    <property type="match status" value="1"/>
</dbReference>
<dbReference type="PANTHER" id="PTHR34824:SF1">
    <property type="entry name" value="HEAT-INDUCIBLE TRANSCRIPTION REPRESSOR HRCA"/>
    <property type="match status" value="1"/>
</dbReference>
<gene>
    <name evidence="6" type="primary">hrcA</name>
    <name evidence="9" type="ORF">HMPREF9238_00387</name>
</gene>
<sequence>MATAERRFDVLRAIVSDYVATREPVGSNALAKRHDLGVSPATIRNDMAALEQAGLIYQPHTSAGRIPTVAGYRVFVDSLTQIKPMSDPEKRAVESFLAGAVDVEDVVERTVRLLAQLTRQVAIVQYPHFDSATLVRVELVDLGSDRTLVVVIMNDGTIEQRVISDFGVAGCAIDAVRDQINEVCHGQDLRDLPSLLSPLSLLGGPTEQQFRTAVCQTVVDLTNRSGEERIIVAGMANLARSNVDFTRSIVPVLDALEEQVTLLRLFSEIPRGDVTVSIGEENAHDGLAETAVVAGAYGAQGTNAHLAVVGPMRMDYQKAMSAVRAVGVYLTHFLHSKN</sequence>
<dbReference type="NCBIfam" id="TIGR00331">
    <property type="entry name" value="hrcA"/>
    <property type="match status" value="1"/>
</dbReference>
<comment type="similarity">
    <text evidence="6">Belongs to the HrcA family.</text>
</comment>
<evidence type="ECO:0000256" key="4">
    <source>
        <dbReference type="ARBA" id="ARBA00023163"/>
    </source>
</evidence>
<dbReference type="PIRSF" id="PIRSF005485">
    <property type="entry name" value="HrcA"/>
    <property type="match status" value="1"/>
</dbReference>
<dbReference type="HAMAP" id="MF_00081">
    <property type="entry name" value="HrcA"/>
    <property type="match status" value="1"/>
</dbReference>
<dbReference type="EMBL" id="AGWN01000001">
    <property type="protein sequence ID" value="EPD30639.1"/>
    <property type="molecule type" value="Genomic_DNA"/>
</dbReference>